<proteinExistence type="predicted"/>
<accession>A0AAQ1KQV3</accession>
<sequence>MPCPYAYNSPEYQAAERLAGLAAAYISGLDEDSQVVLEIFPSAKCFGQKVQDIDLLVFFANYRKEEIRSEKTNTLIHSFCASFEVKGHSPSLVRFEGNRCFVKYNDSDHDVTTQSDGQKYSIKKYIEKNSLSKSSPWITNFIWLERVQCSLIPKSQNNILGSDVTWGLLLEKVALLSSRPGCNEVCCFSVRAYMANTLAVFSNVLVPSKIDRKRLEAITRSVLDRTQQQYAEKLGRQLLIFRGRGGTGKTVRLIRMAYQAYDEFGLRVVLLTYNKALVADLRRLLTLLGAKDSVGVGSISIKTIHSFMREWLLALGFISKQEPDFLEAYEEYKKTALEYLLAGAVTQEEVERSRSTRSRSLTWDLLLIDESQDWPATERDLIYQLYGPKKVIIADGVDQFVRGVEKIDWRANIGVCESQIVPLRKSLRLKSSLCQTVGHFAKEIDYANWNLEPLPESHGGKVIVVVGDPFSKKFHSKLVATARDDGNKPIDILFCVPPGWVETSADGQRRSKVGKQFAEWGLECWDAVDPEQRDEYPTSVEQFRIVQYESCRGLEGWVVVNFALDEFFSYKQENAKVSEEEKNDIFYDEAEAALEYARKWVMIPLTRAIDTLVIHVSDPGSYIGRVAIDLHRKYPDSIDYYEF</sequence>
<protein>
    <recommendedName>
        <fullName evidence="3">DNA helicase</fullName>
    </recommendedName>
</protein>
<dbReference type="InterPro" id="IPR027417">
    <property type="entry name" value="P-loop_NTPase"/>
</dbReference>
<dbReference type="EMBL" id="FOLS01000047">
    <property type="protein sequence ID" value="SFD92314.1"/>
    <property type="molecule type" value="Genomic_DNA"/>
</dbReference>
<reference evidence="1 2" key="1">
    <citation type="submission" date="2016-10" db="EMBL/GenBank/DDBJ databases">
        <authorList>
            <person name="Varghese N."/>
            <person name="Submissions S."/>
        </authorList>
    </citation>
    <scope>NUCLEOTIDE SEQUENCE [LARGE SCALE GENOMIC DNA]</scope>
    <source>
        <strain evidence="1 2">LMG 18378</strain>
    </source>
</reference>
<name>A0AAQ1KQV3_9PSED</name>
<dbReference type="RefSeq" id="WP_083426867.1">
    <property type="nucleotide sequence ID" value="NZ_PISI01000014.1"/>
</dbReference>
<evidence type="ECO:0000313" key="1">
    <source>
        <dbReference type="EMBL" id="SFD92314.1"/>
    </source>
</evidence>
<dbReference type="Proteomes" id="UP000183385">
    <property type="component" value="Unassembled WGS sequence"/>
</dbReference>
<gene>
    <name evidence="1" type="ORF">SAMN05216577_1472</name>
</gene>
<organism evidence="1 2">
    <name type="scientific">Pseudomonas citronellolis</name>
    <dbReference type="NCBI Taxonomy" id="53408"/>
    <lineage>
        <taxon>Bacteria</taxon>
        <taxon>Pseudomonadati</taxon>
        <taxon>Pseudomonadota</taxon>
        <taxon>Gammaproteobacteria</taxon>
        <taxon>Pseudomonadales</taxon>
        <taxon>Pseudomonadaceae</taxon>
        <taxon>Pseudomonas</taxon>
    </lineage>
</organism>
<comment type="caution">
    <text evidence="1">The sequence shown here is derived from an EMBL/GenBank/DDBJ whole genome shotgun (WGS) entry which is preliminary data.</text>
</comment>
<keyword evidence="2" id="KW-1185">Reference proteome</keyword>
<evidence type="ECO:0000313" key="2">
    <source>
        <dbReference type="Proteomes" id="UP000183385"/>
    </source>
</evidence>
<evidence type="ECO:0008006" key="3">
    <source>
        <dbReference type="Google" id="ProtNLM"/>
    </source>
</evidence>
<dbReference type="Gene3D" id="3.40.50.300">
    <property type="entry name" value="P-loop containing nucleotide triphosphate hydrolases"/>
    <property type="match status" value="1"/>
</dbReference>
<dbReference type="AlphaFoldDB" id="A0AAQ1KQV3"/>
<dbReference type="SUPFAM" id="SSF52540">
    <property type="entry name" value="P-loop containing nucleoside triphosphate hydrolases"/>
    <property type="match status" value="1"/>
</dbReference>